<evidence type="ECO:0000256" key="3">
    <source>
        <dbReference type="PROSITE-ProRule" id="PRU00464"/>
    </source>
</evidence>
<evidence type="ECO:0000256" key="1">
    <source>
        <dbReference type="PIRSR" id="PIRSR601310-1"/>
    </source>
</evidence>
<dbReference type="RefSeq" id="WP_090931941.1">
    <property type="nucleotide sequence ID" value="NZ_FOTS01000001.1"/>
</dbReference>
<dbReference type="PANTHER" id="PTHR23089">
    <property type="entry name" value="HISTIDINE TRIAD HIT PROTEIN"/>
    <property type="match status" value="1"/>
</dbReference>
<dbReference type="EMBL" id="FOTS01000001">
    <property type="protein sequence ID" value="SFL32238.1"/>
    <property type="molecule type" value="Genomic_DNA"/>
</dbReference>
<dbReference type="InterPro" id="IPR036265">
    <property type="entry name" value="HIT-like_sf"/>
</dbReference>
<gene>
    <name evidence="5" type="ORF">SAMN04490355_1001132</name>
</gene>
<dbReference type="InterPro" id="IPR001310">
    <property type="entry name" value="Histidine_triad_HIT"/>
</dbReference>
<dbReference type="PROSITE" id="PS51084">
    <property type="entry name" value="HIT_2"/>
    <property type="match status" value="1"/>
</dbReference>
<dbReference type="Pfam" id="PF01230">
    <property type="entry name" value="HIT"/>
    <property type="match status" value="1"/>
</dbReference>
<feature type="active site" description="Tele-AMP-histidine intermediate" evidence="1">
    <location>
        <position position="101"/>
    </location>
</feature>
<dbReference type="PRINTS" id="PR00332">
    <property type="entry name" value="HISTRIAD"/>
</dbReference>
<dbReference type="OrthoDB" id="9784774at2"/>
<name>A0A1I4GQD9_9FIRM</name>
<accession>A0A1I4GQD9</accession>
<reference evidence="6" key="1">
    <citation type="submission" date="2016-10" db="EMBL/GenBank/DDBJ databases">
        <authorList>
            <person name="Varghese N."/>
            <person name="Submissions S."/>
        </authorList>
    </citation>
    <scope>NUCLEOTIDE SEQUENCE [LARGE SCALE GENOMIC DNA]</scope>
    <source>
        <strain evidence="6">DSM 13327</strain>
    </source>
</reference>
<organism evidence="5 6">
    <name type="scientific">Pelosinus propionicus DSM 13327</name>
    <dbReference type="NCBI Taxonomy" id="1123291"/>
    <lineage>
        <taxon>Bacteria</taxon>
        <taxon>Bacillati</taxon>
        <taxon>Bacillota</taxon>
        <taxon>Negativicutes</taxon>
        <taxon>Selenomonadales</taxon>
        <taxon>Sporomusaceae</taxon>
        <taxon>Pelosinus</taxon>
    </lineage>
</organism>
<evidence type="ECO:0000313" key="5">
    <source>
        <dbReference type="EMBL" id="SFL32238.1"/>
    </source>
</evidence>
<keyword evidence="6" id="KW-1185">Reference proteome</keyword>
<dbReference type="Proteomes" id="UP000199520">
    <property type="component" value="Unassembled WGS sequence"/>
</dbReference>
<evidence type="ECO:0000256" key="2">
    <source>
        <dbReference type="PIRSR" id="PIRSR601310-3"/>
    </source>
</evidence>
<dbReference type="GO" id="GO:0003824">
    <property type="term" value="F:catalytic activity"/>
    <property type="evidence" value="ECO:0007669"/>
    <property type="project" value="InterPro"/>
</dbReference>
<dbReference type="SUPFAM" id="SSF54197">
    <property type="entry name" value="HIT-like"/>
    <property type="match status" value="1"/>
</dbReference>
<dbReference type="CDD" id="cd01276">
    <property type="entry name" value="PKCI_related"/>
    <property type="match status" value="1"/>
</dbReference>
<dbReference type="AlphaFoldDB" id="A0A1I4GQD9"/>
<dbReference type="Gene3D" id="3.30.428.10">
    <property type="entry name" value="HIT-like"/>
    <property type="match status" value="1"/>
</dbReference>
<evidence type="ECO:0000259" key="4">
    <source>
        <dbReference type="PROSITE" id="PS51084"/>
    </source>
</evidence>
<dbReference type="STRING" id="1123291.SAMN04490355_1001132"/>
<protein>
    <submittedName>
        <fullName evidence="5">Histidine triad (HIT) family protein</fullName>
    </submittedName>
</protein>
<proteinExistence type="predicted"/>
<evidence type="ECO:0000313" key="6">
    <source>
        <dbReference type="Proteomes" id="UP000199520"/>
    </source>
</evidence>
<dbReference type="InterPro" id="IPR011146">
    <property type="entry name" value="HIT-like"/>
</dbReference>
<feature type="domain" description="HIT" evidence="4">
    <location>
        <begin position="6"/>
        <end position="115"/>
    </location>
</feature>
<sequence length="115" mass="12717">MPQECIFCKIATKEIPVAALYEDEHMVVFPDINPVAPIHVLVIPKKHIANLLELSPEDASLVGHIVFTISQLAPQLGIAEDGFRLVVNTKDNGGQTVHHLHWHVLGGRFMTWPPG</sequence>
<feature type="short sequence motif" description="Histidine triad motif" evidence="2 3">
    <location>
        <begin position="99"/>
        <end position="103"/>
    </location>
</feature>